<dbReference type="InterPro" id="IPR038763">
    <property type="entry name" value="DHH_sf"/>
</dbReference>
<dbReference type="OrthoDB" id="5896813at2"/>
<dbReference type="RefSeq" id="WP_160558219.1">
    <property type="nucleotide sequence ID" value="NZ_QZDT01000001.1"/>
</dbReference>
<sequence>MNLKELLQFDNIVIQCHDNPDADAIASGYALFVYLRARGRQVRLIYGGSQTIQKSNLVLMVEMLDIPIEYVRSLVEEPELLLTVDCQYGEKNVQSFPARKVAVIDHHKMRPEDLPAMREVRDNYGACATIVWDMLCEEGFDAGEDERLSTALYYGLFMDTGKLQELRHPKDKDLRDALEFRCNRGNLFLFQNSNLSLEELRIAGQALSGYDYHPYYRFAIVEAQRCDPNILGVISDMLIEVDSVDVCIAYCMLDGGAKLSVRSCVRETRADELTAYVAEGLGSGGGHIRKSGGFLREDLLASVYESEYGSLKPSQPGVGVRRLLAERMERYFREQDLIHVGAEDVPDLSGAAVYQKRRLPIGYVRATDLYPAGTRVEVRMLEGDTVFTIREDTYFMIGVEAEVYKNNEEYFLSHNEPVDIPYQFQGEYAPTVHEAVSAVGFEAEAGSRKNLKDFARTCIPRDTSFIHARQLTRRTKVFVSWSDSYLMGVPGDWLVRRTEDQNDIYIVKKDIFSKMYMPLSEAQADLNDN</sequence>
<dbReference type="PANTHER" id="PTHR47618">
    <property type="entry name" value="BIFUNCTIONAL OLIGORIBONUCLEASE AND PAP PHOSPHATASE NRNA"/>
    <property type="match status" value="1"/>
</dbReference>
<feature type="domain" description="DDH" evidence="1">
    <location>
        <begin position="11"/>
        <end position="155"/>
    </location>
</feature>
<dbReference type="EMBL" id="QZDT01000001">
    <property type="protein sequence ID" value="NBJ91124.1"/>
    <property type="molecule type" value="Genomic_DNA"/>
</dbReference>
<reference evidence="2" key="1">
    <citation type="submission" date="2018-09" db="EMBL/GenBank/DDBJ databases">
        <title>Murine metabolic-syndrome-specific gut microbial biobank.</title>
        <authorList>
            <person name="Liu C."/>
        </authorList>
    </citation>
    <scope>NUCLEOTIDE SEQUENCE</scope>
    <source>
        <strain evidence="2">D42-62</strain>
    </source>
</reference>
<evidence type="ECO:0000313" key="2">
    <source>
        <dbReference type="EMBL" id="NBJ91124.1"/>
    </source>
</evidence>
<accession>A0A9X5BCE5</accession>
<dbReference type="AlphaFoldDB" id="A0A9X5BCE5"/>
<evidence type="ECO:0000313" key="3">
    <source>
        <dbReference type="Proteomes" id="UP001154420"/>
    </source>
</evidence>
<keyword evidence="3" id="KW-1185">Reference proteome</keyword>
<dbReference type="PANTHER" id="PTHR47618:SF1">
    <property type="entry name" value="BIFUNCTIONAL OLIGORIBONUCLEASE AND PAP PHOSPHATASE NRNA"/>
    <property type="match status" value="1"/>
</dbReference>
<dbReference type="Proteomes" id="UP001154420">
    <property type="component" value="Unassembled WGS sequence"/>
</dbReference>
<dbReference type="SUPFAM" id="SSF64182">
    <property type="entry name" value="DHH phosphoesterases"/>
    <property type="match status" value="1"/>
</dbReference>
<proteinExistence type="predicted"/>
<dbReference type="Pfam" id="PF01368">
    <property type="entry name" value="DHH"/>
    <property type="match status" value="1"/>
</dbReference>
<gene>
    <name evidence="2" type="ORF">D5281_00590</name>
</gene>
<evidence type="ECO:0000259" key="1">
    <source>
        <dbReference type="Pfam" id="PF01368"/>
    </source>
</evidence>
<dbReference type="InterPro" id="IPR001667">
    <property type="entry name" value="DDH_dom"/>
</dbReference>
<comment type="caution">
    <text evidence="2">The sequence shown here is derived from an EMBL/GenBank/DDBJ whole genome shotgun (WGS) entry which is preliminary data.</text>
</comment>
<protein>
    <submittedName>
        <fullName evidence="2">Recombinase RecJ</fullName>
    </submittedName>
</protein>
<dbReference type="InterPro" id="IPR051319">
    <property type="entry name" value="Oligoribo/pAp-PDE_c-di-AMP_PDE"/>
</dbReference>
<dbReference type="Gene3D" id="3.90.1640.10">
    <property type="entry name" value="inorganic pyrophosphatase (n-terminal core)"/>
    <property type="match status" value="1"/>
</dbReference>
<name>A0A9X5BCE5_9FIRM</name>
<organism evidence="2 3">
    <name type="scientific">Parablautia muri</name>
    <dbReference type="NCBI Taxonomy" id="2320879"/>
    <lineage>
        <taxon>Bacteria</taxon>
        <taxon>Bacillati</taxon>
        <taxon>Bacillota</taxon>
        <taxon>Clostridia</taxon>
        <taxon>Lachnospirales</taxon>
        <taxon>Lachnospiraceae</taxon>
        <taxon>Parablautia</taxon>
    </lineage>
</organism>